<feature type="region of interest" description="Disordered" evidence="6">
    <location>
        <begin position="341"/>
        <end position="426"/>
    </location>
</feature>
<comment type="subcellular location">
    <subcellularLocation>
        <location evidence="1">Cell membrane</location>
        <topology evidence="1">Multi-pass membrane protein</topology>
    </subcellularLocation>
</comment>
<evidence type="ECO:0000256" key="4">
    <source>
        <dbReference type="ARBA" id="ARBA00022989"/>
    </source>
</evidence>
<dbReference type="Proteomes" id="UP001196661">
    <property type="component" value="Unassembled WGS sequence"/>
</dbReference>
<evidence type="ECO:0000256" key="5">
    <source>
        <dbReference type="ARBA" id="ARBA00023136"/>
    </source>
</evidence>
<evidence type="ECO:0000256" key="7">
    <source>
        <dbReference type="SAM" id="Phobius"/>
    </source>
</evidence>
<keyword evidence="9" id="KW-1185">Reference proteome</keyword>
<evidence type="ECO:0000256" key="6">
    <source>
        <dbReference type="SAM" id="MobiDB-lite"/>
    </source>
</evidence>
<evidence type="ECO:0000313" key="8">
    <source>
        <dbReference type="EMBL" id="MBT9312929.1"/>
    </source>
</evidence>
<name>A0ABS5Y6F3_9CYAN</name>
<feature type="transmembrane region" description="Helical" evidence="7">
    <location>
        <begin position="144"/>
        <end position="162"/>
    </location>
</feature>
<dbReference type="RefSeq" id="WP_215618831.1">
    <property type="nucleotide sequence ID" value="NZ_JADOER010000011.1"/>
</dbReference>
<keyword evidence="3 7" id="KW-0812">Transmembrane</keyword>
<organism evidence="8 9">
    <name type="scientific">Leptothoe kymatousa TAU-MAC 1615</name>
    <dbReference type="NCBI Taxonomy" id="2364775"/>
    <lineage>
        <taxon>Bacteria</taxon>
        <taxon>Bacillati</taxon>
        <taxon>Cyanobacteriota</taxon>
        <taxon>Cyanophyceae</taxon>
        <taxon>Nodosilineales</taxon>
        <taxon>Cymatolegaceae</taxon>
        <taxon>Leptothoe</taxon>
        <taxon>Leptothoe kymatousa</taxon>
    </lineage>
</organism>
<comment type="caution">
    <text evidence="8">The sequence shown here is derived from an EMBL/GenBank/DDBJ whole genome shotgun (WGS) entry which is preliminary data.</text>
</comment>
<protein>
    <submittedName>
        <fullName evidence="8">UPF0104 family protein</fullName>
    </submittedName>
</protein>
<dbReference type="InterPro" id="IPR022791">
    <property type="entry name" value="L-PG_synthase/AglD"/>
</dbReference>
<feature type="transmembrane region" description="Helical" evidence="7">
    <location>
        <begin position="39"/>
        <end position="64"/>
    </location>
</feature>
<feature type="compositionally biased region" description="Polar residues" evidence="6">
    <location>
        <begin position="341"/>
        <end position="363"/>
    </location>
</feature>
<keyword evidence="4 7" id="KW-1133">Transmembrane helix</keyword>
<feature type="transmembrane region" description="Helical" evidence="7">
    <location>
        <begin position="200"/>
        <end position="223"/>
    </location>
</feature>
<feature type="transmembrane region" description="Helical" evidence="7">
    <location>
        <begin position="111"/>
        <end position="138"/>
    </location>
</feature>
<feature type="region of interest" description="Disordered" evidence="6">
    <location>
        <begin position="315"/>
        <end position="334"/>
    </location>
</feature>
<dbReference type="Pfam" id="PF03706">
    <property type="entry name" value="LPG_synthase_TM"/>
    <property type="match status" value="1"/>
</dbReference>
<evidence type="ECO:0000313" key="9">
    <source>
        <dbReference type="Proteomes" id="UP001196661"/>
    </source>
</evidence>
<proteinExistence type="predicted"/>
<keyword evidence="2" id="KW-1003">Cell membrane</keyword>
<accession>A0ABS5Y6F3</accession>
<feature type="compositionally biased region" description="Basic residues" evidence="6">
    <location>
        <begin position="417"/>
        <end position="426"/>
    </location>
</feature>
<feature type="compositionally biased region" description="Polar residues" evidence="6">
    <location>
        <begin position="399"/>
        <end position="415"/>
    </location>
</feature>
<evidence type="ECO:0000256" key="1">
    <source>
        <dbReference type="ARBA" id="ARBA00004651"/>
    </source>
</evidence>
<sequence>MVKRILRWLLFGGILFFLAKTLKDHWQDVSNLQITGATFALLTIALGITLIAHIWSGWVWHWILRTIDQPRDGRWSTVVYLKTNIAKYLPGNVWHFYGRVRALQATGSSTGAAIVGVVLEPLLMAAAALGLAAISFSITAGSDWRYLLPCAVALVAMLVAVHPRFLNPVLRKLGIAKAKAQGLTVITSTLRLRSYPWRSLLGELGFVVLRGLGFMMTMVALQALQPSQFFPVLGAFSVAWLFGLVVPGAPGGVGVFEAVAIALLGHQIPSGLLISSVALYRLISTLAEALGAGLIWLEERIADFMTPVGKAKRTILLPPPKDETSQPASTPLADKIGADASTTAEAISPQSAPSLENSNSSESVGEPPTEYVESDAGADAPAVVTPEKDKSAAPILPSVLSQSAANEGEPTSQSFGPRKKRWPIGK</sequence>
<evidence type="ECO:0000256" key="3">
    <source>
        <dbReference type="ARBA" id="ARBA00022692"/>
    </source>
</evidence>
<reference evidence="8 9" key="1">
    <citation type="journal article" date="2021" name="Mar. Drugs">
        <title>Genome Reduction and Secondary Metabolism of the Marine Sponge-Associated Cyanobacterium Leptothoe.</title>
        <authorList>
            <person name="Konstantinou D."/>
            <person name="Popin R.V."/>
            <person name="Fewer D.P."/>
            <person name="Sivonen K."/>
            <person name="Gkelis S."/>
        </authorList>
    </citation>
    <scope>NUCLEOTIDE SEQUENCE [LARGE SCALE GENOMIC DNA]</scope>
    <source>
        <strain evidence="8 9">TAU-MAC 1615</strain>
    </source>
</reference>
<evidence type="ECO:0000256" key="2">
    <source>
        <dbReference type="ARBA" id="ARBA00022475"/>
    </source>
</evidence>
<gene>
    <name evidence="8" type="ORF">IXB28_11975</name>
</gene>
<feature type="transmembrane region" description="Helical" evidence="7">
    <location>
        <begin position="253"/>
        <end position="272"/>
    </location>
</feature>
<dbReference type="EMBL" id="JADOER010000011">
    <property type="protein sequence ID" value="MBT9312929.1"/>
    <property type="molecule type" value="Genomic_DNA"/>
</dbReference>
<feature type="transmembrane region" description="Helical" evidence="7">
    <location>
        <begin position="278"/>
        <end position="297"/>
    </location>
</feature>
<keyword evidence="5 7" id="KW-0472">Membrane</keyword>